<dbReference type="Gene3D" id="1.20.1280.50">
    <property type="match status" value="1"/>
</dbReference>
<evidence type="ECO:0000313" key="3">
    <source>
        <dbReference type="Proteomes" id="UP000729357"/>
    </source>
</evidence>
<reference evidence="2" key="1">
    <citation type="journal article" date="2021" name="J Fungi (Basel)">
        <title>Virulence traits and population genomics of the black yeast Aureobasidium melanogenum.</title>
        <authorList>
            <person name="Cernosa A."/>
            <person name="Sun X."/>
            <person name="Gostincar C."/>
            <person name="Fang C."/>
            <person name="Gunde-Cimerman N."/>
            <person name="Song Z."/>
        </authorList>
    </citation>
    <scope>NUCLEOTIDE SEQUENCE</scope>
    <source>
        <strain evidence="2">EXF-9298</strain>
    </source>
</reference>
<protein>
    <recommendedName>
        <fullName evidence="1">F-box domain-containing protein</fullName>
    </recommendedName>
</protein>
<dbReference type="InterPro" id="IPR036047">
    <property type="entry name" value="F-box-like_dom_sf"/>
</dbReference>
<sequence length="66" mass="7575">MDEDGAAPSIFGVPFDKFPSEMQSQIANYLDKKSLFNAILVNKEWFLRLIDLLWHTASINTFNLVI</sequence>
<feature type="non-terminal residue" evidence="2">
    <location>
        <position position="66"/>
    </location>
</feature>
<keyword evidence="3" id="KW-1185">Reference proteome</keyword>
<dbReference type="Proteomes" id="UP000729357">
    <property type="component" value="Unassembled WGS sequence"/>
</dbReference>
<feature type="domain" description="F-box" evidence="1">
    <location>
        <begin position="12"/>
        <end position="57"/>
    </location>
</feature>
<accession>A0A9P8FHF2</accession>
<evidence type="ECO:0000259" key="1">
    <source>
        <dbReference type="PROSITE" id="PS50181"/>
    </source>
</evidence>
<reference evidence="2" key="2">
    <citation type="submission" date="2021-08" db="EMBL/GenBank/DDBJ databases">
        <authorList>
            <person name="Gostincar C."/>
            <person name="Sun X."/>
            <person name="Song Z."/>
            <person name="Gunde-Cimerman N."/>
        </authorList>
    </citation>
    <scope>NUCLEOTIDE SEQUENCE</scope>
    <source>
        <strain evidence="2">EXF-9298</strain>
    </source>
</reference>
<dbReference type="AlphaFoldDB" id="A0A9P8FHF2"/>
<name>A0A9P8FHF2_AURME</name>
<dbReference type="Pfam" id="PF12937">
    <property type="entry name" value="F-box-like"/>
    <property type="match status" value="1"/>
</dbReference>
<organism evidence="2 3">
    <name type="scientific">Aureobasidium melanogenum</name>
    <name type="common">Aureobasidium pullulans var. melanogenum</name>
    <dbReference type="NCBI Taxonomy" id="46634"/>
    <lineage>
        <taxon>Eukaryota</taxon>
        <taxon>Fungi</taxon>
        <taxon>Dikarya</taxon>
        <taxon>Ascomycota</taxon>
        <taxon>Pezizomycotina</taxon>
        <taxon>Dothideomycetes</taxon>
        <taxon>Dothideomycetidae</taxon>
        <taxon>Dothideales</taxon>
        <taxon>Saccotheciaceae</taxon>
        <taxon>Aureobasidium</taxon>
    </lineage>
</organism>
<dbReference type="PROSITE" id="PS50181">
    <property type="entry name" value="FBOX"/>
    <property type="match status" value="1"/>
</dbReference>
<evidence type="ECO:0000313" key="2">
    <source>
        <dbReference type="EMBL" id="KAG9971707.1"/>
    </source>
</evidence>
<proteinExistence type="predicted"/>
<dbReference type="EMBL" id="JAHFXS010002571">
    <property type="protein sequence ID" value="KAG9971707.1"/>
    <property type="molecule type" value="Genomic_DNA"/>
</dbReference>
<dbReference type="InterPro" id="IPR001810">
    <property type="entry name" value="F-box_dom"/>
</dbReference>
<comment type="caution">
    <text evidence="2">The sequence shown here is derived from an EMBL/GenBank/DDBJ whole genome shotgun (WGS) entry which is preliminary data.</text>
</comment>
<gene>
    <name evidence="2" type="ORF">KCU98_g13712</name>
</gene>
<dbReference type="SUPFAM" id="SSF81383">
    <property type="entry name" value="F-box domain"/>
    <property type="match status" value="1"/>
</dbReference>